<gene>
    <name evidence="2" type="ORF">EG328_001242</name>
</gene>
<accession>A0A8H3V0F2</accession>
<evidence type="ECO:0000313" key="2">
    <source>
        <dbReference type="EMBL" id="KAE9978786.1"/>
    </source>
</evidence>
<proteinExistence type="predicted"/>
<organism evidence="2 3">
    <name type="scientific">Venturia inaequalis</name>
    <name type="common">Apple scab fungus</name>
    <dbReference type="NCBI Taxonomy" id="5025"/>
    <lineage>
        <taxon>Eukaryota</taxon>
        <taxon>Fungi</taxon>
        <taxon>Dikarya</taxon>
        <taxon>Ascomycota</taxon>
        <taxon>Pezizomycotina</taxon>
        <taxon>Dothideomycetes</taxon>
        <taxon>Pleosporomycetidae</taxon>
        <taxon>Venturiales</taxon>
        <taxon>Venturiaceae</taxon>
        <taxon>Venturia</taxon>
    </lineage>
</organism>
<dbReference type="AlphaFoldDB" id="A0A8H3V0F2"/>
<name>A0A8H3V0F2_VENIN</name>
<sequence>MIFQQGPIHYQYATAITLHEAVLAARTNPPPTNTRDIPNRPPQNPLLHQPKPLHMLQTLKTPPKPIFTEREQIRTPKRRIFIPRAELYEQNRISGHIFVPILLNLTHMPVEPCIHLVKALVFAFPAYQGPLSSSWSALPFARAMLM</sequence>
<evidence type="ECO:0000256" key="1">
    <source>
        <dbReference type="SAM" id="MobiDB-lite"/>
    </source>
</evidence>
<feature type="region of interest" description="Disordered" evidence="1">
    <location>
        <begin position="26"/>
        <end position="49"/>
    </location>
</feature>
<reference evidence="2 3" key="1">
    <citation type="submission" date="2018-12" db="EMBL/GenBank/DDBJ databases">
        <title>Venturia inaequalis Genome Resource.</title>
        <authorList>
            <person name="Lichtner F.J."/>
        </authorList>
    </citation>
    <scope>NUCLEOTIDE SEQUENCE [LARGE SCALE GENOMIC DNA]</scope>
    <source>
        <strain evidence="2 3">120213</strain>
    </source>
</reference>
<dbReference type="Proteomes" id="UP000447873">
    <property type="component" value="Unassembled WGS sequence"/>
</dbReference>
<comment type="caution">
    <text evidence="2">The sequence shown here is derived from an EMBL/GenBank/DDBJ whole genome shotgun (WGS) entry which is preliminary data.</text>
</comment>
<dbReference type="EMBL" id="WNWS01000129">
    <property type="protein sequence ID" value="KAE9978786.1"/>
    <property type="molecule type" value="Genomic_DNA"/>
</dbReference>
<protein>
    <submittedName>
        <fullName evidence="2">Uncharacterized protein</fullName>
    </submittedName>
</protein>
<evidence type="ECO:0000313" key="3">
    <source>
        <dbReference type="Proteomes" id="UP000447873"/>
    </source>
</evidence>